<dbReference type="EMBL" id="UAUF01000011">
    <property type="protein sequence ID" value="SPZ06139.1"/>
    <property type="molecule type" value="Genomic_DNA"/>
</dbReference>
<evidence type="ECO:0000256" key="4">
    <source>
        <dbReference type="ARBA" id="ARBA00023163"/>
    </source>
</evidence>
<keyword evidence="2" id="KW-0805">Transcription regulation</keyword>
<dbReference type="EMBL" id="JADMCD010000003">
    <property type="protein sequence ID" value="MBF8640769.1"/>
    <property type="molecule type" value="Genomic_DNA"/>
</dbReference>
<evidence type="ECO:0000256" key="2">
    <source>
        <dbReference type="ARBA" id="ARBA00023015"/>
    </source>
</evidence>
<dbReference type="PANTHER" id="PTHR30419">
    <property type="entry name" value="HTH-TYPE TRANSCRIPTIONAL REGULATOR YBHD"/>
    <property type="match status" value="1"/>
</dbReference>
<dbReference type="GO" id="GO:0005829">
    <property type="term" value="C:cytosol"/>
    <property type="evidence" value="ECO:0007669"/>
    <property type="project" value="TreeGrafter"/>
</dbReference>
<dbReference type="FunFam" id="1.10.10.10:FF:000001">
    <property type="entry name" value="LysR family transcriptional regulator"/>
    <property type="match status" value="1"/>
</dbReference>
<evidence type="ECO:0000313" key="6">
    <source>
        <dbReference type="EMBL" id="MBF8640769.1"/>
    </source>
</evidence>
<evidence type="ECO:0000313" key="9">
    <source>
        <dbReference type="Proteomes" id="UP000626180"/>
    </source>
</evidence>
<dbReference type="GO" id="GO:0003700">
    <property type="term" value="F:DNA-binding transcription factor activity"/>
    <property type="evidence" value="ECO:0007669"/>
    <property type="project" value="InterPro"/>
</dbReference>
<sequence>MDLKQLECFVRVAEFGSFTKAAAVLGLSQSVVSRQVRQLEVELQEHLLLRNGRGVTLTASGMRLFEHGQGILRQVQVAREELREQRDTLSGKVVIGLPPSIARCHTVGLVTAFRERFPHCALGIKEGLTHSIREWLLLGRLDFALLFNPAQNAQLCYEHLHSEPLVLVGAKSSNLPDEIPLKELGRYPLIIPSQPHSLRRLVESEAARHTVELDVALEVDGIPSLLELVALGLGYGILFRTALSGPYVPEGLRSAAIIDPVVHTHLFVTTAAQRPLTRLADQTLAMVREHVHSR</sequence>
<keyword evidence="4" id="KW-0804">Transcription</keyword>
<dbReference type="InterPro" id="IPR000847">
    <property type="entry name" value="LysR_HTH_N"/>
</dbReference>
<organism evidence="7 8">
    <name type="scientific">Pseudomonas luteola</name>
    <dbReference type="NCBI Taxonomy" id="47886"/>
    <lineage>
        <taxon>Bacteria</taxon>
        <taxon>Pseudomonadati</taxon>
        <taxon>Pseudomonadota</taxon>
        <taxon>Gammaproteobacteria</taxon>
        <taxon>Pseudomonadales</taxon>
        <taxon>Pseudomonadaceae</taxon>
        <taxon>Pseudomonas</taxon>
    </lineage>
</organism>
<dbReference type="InterPro" id="IPR036388">
    <property type="entry name" value="WH-like_DNA-bd_sf"/>
</dbReference>
<gene>
    <name evidence="7" type="primary">ligR</name>
    <name evidence="6" type="ORF">IRZ65_08750</name>
    <name evidence="7" type="ORF">NCTC11842_02057</name>
</gene>
<name>A0A2X2ED17_PSELU</name>
<dbReference type="InterPro" id="IPR036390">
    <property type="entry name" value="WH_DNA-bd_sf"/>
</dbReference>
<dbReference type="InterPro" id="IPR005119">
    <property type="entry name" value="LysR_subst-bd"/>
</dbReference>
<dbReference type="Gene3D" id="3.40.190.290">
    <property type="match status" value="1"/>
</dbReference>
<reference evidence="7 8" key="1">
    <citation type="submission" date="2018-06" db="EMBL/GenBank/DDBJ databases">
        <authorList>
            <consortium name="Pathogen Informatics"/>
            <person name="Doyle S."/>
        </authorList>
    </citation>
    <scope>NUCLEOTIDE SEQUENCE [LARGE SCALE GENOMIC DNA]</scope>
    <source>
        <strain evidence="7 8">NCTC11842</strain>
    </source>
</reference>
<dbReference type="SUPFAM" id="SSF53850">
    <property type="entry name" value="Periplasmic binding protein-like II"/>
    <property type="match status" value="1"/>
</dbReference>
<dbReference type="PRINTS" id="PR00039">
    <property type="entry name" value="HTHLYSR"/>
</dbReference>
<dbReference type="Gene3D" id="1.10.10.10">
    <property type="entry name" value="Winged helix-like DNA-binding domain superfamily/Winged helix DNA-binding domain"/>
    <property type="match status" value="1"/>
</dbReference>
<dbReference type="Proteomes" id="UP000250443">
    <property type="component" value="Unassembled WGS sequence"/>
</dbReference>
<keyword evidence="9" id="KW-1185">Reference proteome</keyword>
<dbReference type="Proteomes" id="UP000626180">
    <property type="component" value="Unassembled WGS sequence"/>
</dbReference>
<dbReference type="SUPFAM" id="SSF46785">
    <property type="entry name" value="Winged helix' DNA-binding domain"/>
    <property type="match status" value="1"/>
</dbReference>
<evidence type="ECO:0000313" key="8">
    <source>
        <dbReference type="Proteomes" id="UP000250443"/>
    </source>
</evidence>
<dbReference type="RefSeq" id="WP_010798217.1">
    <property type="nucleotide sequence ID" value="NZ_CP069262.1"/>
</dbReference>
<dbReference type="InterPro" id="IPR050950">
    <property type="entry name" value="HTH-type_LysR_regulators"/>
</dbReference>
<evidence type="ECO:0000259" key="5">
    <source>
        <dbReference type="PROSITE" id="PS50931"/>
    </source>
</evidence>
<dbReference type="Pfam" id="PF03466">
    <property type="entry name" value="LysR_substrate"/>
    <property type="match status" value="1"/>
</dbReference>
<reference evidence="6 9" key="2">
    <citation type="submission" date="2020-10" db="EMBL/GenBank/DDBJ databases">
        <title>Genome sequences of Pseudomonas isolates.</title>
        <authorList>
            <person name="Wessels L."/>
            <person name="Reich F."/>
            <person name="Hammerl J."/>
        </authorList>
    </citation>
    <scope>NUCLEOTIDE SEQUENCE [LARGE SCALE GENOMIC DNA]</scope>
    <source>
        <strain evidence="6 9">20-MO00624-0</strain>
    </source>
</reference>
<dbReference type="GeneID" id="300269248"/>
<comment type="similarity">
    <text evidence="1">Belongs to the LysR transcriptional regulatory family.</text>
</comment>
<keyword evidence="3" id="KW-0238">DNA-binding</keyword>
<dbReference type="AlphaFoldDB" id="A0A2X2ED17"/>
<evidence type="ECO:0000256" key="3">
    <source>
        <dbReference type="ARBA" id="ARBA00023125"/>
    </source>
</evidence>
<evidence type="ECO:0000313" key="7">
    <source>
        <dbReference type="EMBL" id="SPZ06139.1"/>
    </source>
</evidence>
<proteinExistence type="inferred from homology"/>
<dbReference type="GO" id="GO:0003677">
    <property type="term" value="F:DNA binding"/>
    <property type="evidence" value="ECO:0007669"/>
    <property type="project" value="UniProtKB-KW"/>
</dbReference>
<dbReference type="Pfam" id="PF00126">
    <property type="entry name" value="HTH_1"/>
    <property type="match status" value="1"/>
</dbReference>
<protein>
    <submittedName>
        <fullName evidence="6">LysR family transcriptional regulator</fullName>
    </submittedName>
    <submittedName>
        <fullName evidence="7">Protein LigR</fullName>
    </submittedName>
</protein>
<dbReference type="PROSITE" id="PS50931">
    <property type="entry name" value="HTH_LYSR"/>
    <property type="match status" value="1"/>
</dbReference>
<accession>A0A2X2ED17</accession>
<feature type="domain" description="HTH lysR-type" evidence="5">
    <location>
        <begin position="1"/>
        <end position="58"/>
    </location>
</feature>
<evidence type="ECO:0000256" key="1">
    <source>
        <dbReference type="ARBA" id="ARBA00009437"/>
    </source>
</evidence>